<sequence length="389" mass="43324">MDDSIIYTSGFDDDKCDAHRDLFVEFNDDGCNPRTPQACTPAPDNAAMEDTFIYTSGFEDDQNDPNRDMFGEFNDDGYNPHNDVLPALYPSSSARTVHEAINSSTFERLSEVNKSRLDSIQQHLYKPTGSLPKLSASFPSSAITSPTSSESSSSGWLSVPPSNVPEDCPCKCGGFDRSCYLLTLPPSPLHYTVKCSDGELERHMFLDARQFEENQKSDLEMIMYDLDDRLERWRKTRSPPRSLLPWSGPKTPTVKHDDYTIGVMYIGDLVGKAGNAGVSTSPPETLDHLSVPASPTLHEQLSRSYNPLSQGQRKVQGDPTETARILATIMSKAAAAYPTPESSSTTTPHFQQRLHNGPMGGSSRKRGREDDEDDENDEDQRQLWPKRRC</sequence>
<protein>
    <submittedName>
        <fullName evidence="2">Uncharacterized protein</fullName>
    </submittedName>
</protein>
<reference evidence="2" key="1">
    <citation type="submission" date="2022-11" db="EMBL/GenBank/DDBJ databases">
        <title>Chromosomal genome sequence assembly and mating type (MAT) locus characterization of the leprose asexual lichenized fungus Lepraria neglecta (Nyl.) Erichsen.</title>
        <authorList>
            <person name="Allen J.L."/>
            <person name="Pfeffer B."/>
        </authorList>
    </citation>
    <scope>NUCLEOTIDE SEQUENCE</scope>
    <source>
        <strain evidence="2">Allen 5258</strain>
    </source>
</reference>
<feature type="region of interest" description="Disordered" evidence="1">
    <location>
        <begin position="336"/>
        <end position="389"/>
    </location>
</feature>
<accession>A0AAD9ZGL4</accession>
<keyword evidence="3" id="KW-1185">Reference proteome</keyword>
<dbReference type="AlphaFoldDB" id="A0AAD9ZGL4"/>
<proteinExistence type="predicted"/>
<comment type="caution">
    <text evidence="2">The sequence shown here is derived from an EMBL/GenBank/DDBJ whole genome shotgun (WGS) entry which is preliminary data.</text>
</comment>
<evidence type="ECO:0000256" key="1">
    <source>
        <dbReference type="SAM" id="MobiDB-lite"/>
    </source>
</evidence>
<gene>
    <name evidence="2" type="ORF">OEA41_000456</name>
</gene>
<dbReference type="EMBL" id="JASNWA010000003">
    <property type="protein sequence ID" value="KAK3178323.1"/>
    <property type="molecule type" value="Genomic_DNA"/>
</dbReference>
<evidence type="ECO:0000313" key="2">
    <source>
        <dbReference type="EMBL" id="KAK3178323.1"/>
    </source>
</evidence>
<name>A0AAD9ZGL4_9LECA</name>
<feature type="region of interest" description="Disordered" evidence="1">
    <location>
        <begin position="139"/>
        <end position="158"/>
    </location>
</feature>
<dbReference type="Proteomes" id="UP001276659">
    <property type="component" value="Unassembled WGS sequence"/>
</dbReference>
<evidence type="ECO:0000313" key="3">
    <source>
        <dbReference type="Proteomes" id="UP001276659"/>
    </source>
</evidence>
<feature type="compositionally biased region" description="Low complexity" evidence="1">
    <location>
        <begin position="336"/>
        <end position="348"/>
    </location>
</feature>
<organism evidence="2 3">
    <name type="scientific">Lepraria neglecta</name>
    <dbReference type="NCBI Taxonomy" id="209136"/>
    <lineage>
        <taxon>Eukaryota</taxon>
        <taxon>Fungi</taxon>
        <taxon>Dikarya</taxon>
        <taxon>Ascomycota</taxon>
        <taxon>Pezizomycotina</taxon>
        <taxon>Lecanoromycetes</taxon>
        <taxon>OSLEUM clade</taxon>
        <taxon>Lecanoromycetidae</taxon>
        <taxon>Lecanorales</taxon>
        <taxon>Lecanorineae</taxon>
        <taxon>Stereocaulaceae</taxon>
        <taxon>Lepraria</taxon>
    </lineage>
</organism>